<name>A0A328VIV4_9CHLR</name>
<evidence type="ECO:0000313" key="1">
    <source>
        <dbReference type="EMBL" id="RAQ97636.1"/>
    </source>
</evidence>
<dbReference type="OrthoDB" id="165095at2"/>
<dbReference type="RefSeq" id="WP_112432173.1">
    <property type="nucleotide sequence ID" value="NZ_MCIF01000002.1"/>
</dbReference>
<accession>A0A328VIV4</accession>
<organism evidence="1 2">
    <name type="scientific">Thermogemmatispora tikiterensis</name>
    <dbReference type="NCBI Taxonomy" id="1825093"/>
    <lineage>
        <taxon>Bacteria</taxon>
        <taxon>Bacillati</taxon>
        <taxon>Chloroflexota</taxon>
        <taxon>Ktedonobacteria</taxon>
        <taxon>Thermogemmatisporales</taxon>
        <taxon>Thermogemmatisporaceae</taxon>
        <taxon>Thermogemmatispora</taxon>
    </lineage>
</organism>
<protein>
    <submittedName>
        <fullName evidence="1">Uncharacterized protein</fullName>
    </submittedName>
</protein>
<sequence length="74" mass="8295">MLEEQITEIPPENEGGKIDPRKCYVCGAKATALCARCQMPVCPEHQQSTRDYITKIATILCDDCADYYEALIKP</sequence>
<comment type="caution">
    <text evidence="1">The sequence shown here is derived from an EMBL/GenBank/DDBJ whole genome shotgun (WGS) entry which is preliminary data.</text>
</comment>
<proteinExistence type="predicted"/>
<dbReference type="InterPro" id="IPR011011">
    <property type="entry name" value="Znf_FYVE_PHD"/>
</dbReference>
<gene>
    <name evidence="1" type="ORF">A4R35_19010</name>
</gene>
<dbReference type="EMBL" id="MCIF01000002">
    <property type="protein sequence ID" value="RAQ97636.1"/>
    <property type="molecule type" value="Genomic_DNA"/>
</dbReference>
<dbReference type="Proteomes" id="UP000248706">
    <property type="component" value="Unassembled WGS sequence"/>
</dbReference>
<keyword evidence="2" id="KW-1185">Reference proteome</keyword>
<reference evidence="1 2" key="1">
    <citation type="submission" date="2016-08" db="EMBL/GenBank/DDBJ databases">
        <title>Analysis of Carbohydrate Active Enzymes in Thermogemmatispora T81 Reveals Carbohydrate Degradation Ability.</title>
        <authorList>
            <person name="Tomazini A."/>
            <person name="Lal S."/>
            <person name="Stott M."/>
            <person name="Henrissat B."/>
            <person name="Polikarpov I."/>
            <person name="Sparling R."/>
            <person name="Levin D.B."/>
        </authorList>
    </citation>
    <scope>NUCLEOTIDE SEQUENCE [LARGE SCALE GENOMIC DNA]</scope>
    <source>
        <strain evidence="1 2">T81</strain>
    </source>
</reference>
<dbReference type="AlphaFoldDB" id="A0A328VIV4"/>
<evidence type="ECO:0000313" key="2">
    <source>
        <dbReference type="Proteomes" id="UP000248706"/>
    </source>
</evidence>
<dbReference type="SUPFAM" id="SSF57903">
    <property type="entry name" value="FYVE/PHD zinc finger"/>
    <property type="match status" value="1"/>
</dbReference>